<protein>
    <recommendedName>
        <fullName evidence="1">Glyoxalase/fosfomycin resistance/dioxygenase domain-containing protein</fullName>
    </recommendedName>
</protein>
<evidence type="ECO:0000313" key="2">
    <source>
        <dbReference type="EMBL" id="MDM7886031.1"/>
    </source>
</evidence>
<dbReference type="InterPro" id="IPR029068">
    <property type="entry name" value="Glyas_Bleomycin-R_OHBP_Dase"/>
</dbReference>
<keyword evidence="3" id="KW-1185">Reference proteome</keyword>
<name>A0ABT7T8Y2_9MICO</name>
<dbReference type="EMBL" id="JAUCML010000009">
    <property type="protein sequence ID" value="MDM7886031.1"/>
    <property type="molecule type" value="Genomic_DNA"/>
</dbReference>
<proteinExistence type="predicted"/>
<dbReference type="RefSeq" id="WP_220456173.1">
    <property type="nucleotide sequence ID" value="NZ_JAUCML010000009.1"/>
</dbReference>
<comment type="caution">
    <text evidence="2">The sequence shown here is derived from an EMBL/GenBank/DDBJ whole genome shotgun (WGS) entry which is preliminary data.</text>
</comment>
<dbReference type="Gene3D" id="3.10.180.10">
    <property type="entry name" value="2,3-Dihydroxybiphenyl 1,2-Dioxygenase, domain 1"/>
    <property type="match status" value="1"/>
</dbReference>
<dbReference type="Pfam" id="PF00903">
    <property type="entry name" value="Glyoxalase"/>
    <property type="match status" value="1"/>
</dbReference>
<sequence length="124" mass="13654">MTEPPDVQNTFQLAHVGINNPDAAAAQELCDLFCLMFNLDPRQGKKSEFAGTFFECVRSQYLGTHGHIGMSTDDLEAAVEELTAKGFGFDQETAAHFEDGRLQNIYLAGEFGGFAVHVMQQPRP</sequence>
<organism evidence="2 3">
    <name type="scientific">Curtobacterium citri</name>
    <dbReference type="NCBI Taxonomy" id="3055139"/>
    <lineage>
        <taxon>Bacteria</taxon>
        <taxon>Bacillati</taxon>
        <taxon>Actinomycetota</taxon>
        <taxon>Actinomycetes</taxon>
        <taxon>Micrococcales</taxon>
        <taxon>Microbacteriaceae</taxon>
        <taxon>Curtobacterium</taxon>
    </lineage>
</organism>
<reference evidence="2 3" key="1">
    <citation type="submission" date="2023-06" db="EMBL/GenBank/DDBJ databases">
        <authorList>
            <person name="Feng G."/>
            <person name="Li J."/>
            <person name="Zhu H."/>
        </authorList>
    </citation>
    <scope>NUCLEOTIDE SEQUENCE [LARGE SCALE GENOMIC DNA]</scope>
    <source>
        <strain evidence="2 3">RHCKG23</strain>
    </source>
</reference>
<dbReference type="Proteomes" id="UP001237823">
    <property type="component" value="Unassembled WGS sequence"/>
</dbReference>
<evidence type="ECO:0000313" key="3">
    <source>
        <dbReference type="Proteomes" id="UP001237823"/>
    </source>
</evidence>
<accession>A0ABT7T8Y2</accession>
<dbReference type="SUPFAM" id="SSF54593">
    <property type="entry name" value="Glyoxalase/Bleomycin resistance protein/Dihydroxybiphenyl dioxygenase"/>
    <property type="match status" value="1"/>
</dbReference>
<gene>
    <name evidence="2" type="ORF">QUG92_13030</name>
</gene>
<dbReference type="InterPro" id="IPR004360">
    <property type="entry name" value="Glyas_Fos-R_dOase_dom"/>
</dbReference>
<feature type="domain" description="Glyoxalase/fosfomycin resistance/dioxygenase" evidence="1">
    <location>
        <begin position="48"/>
        <end position="101"/>
    </location>
</feature>
<evidence type="ECO:0000259" key="1">
    <source>
        <dbReference type="Pfam" id="PF00903"/>
    </source>
</evidence>